<dbReference type="InterPro" id="IPR050901">
    <property type="entry name" value="BP-dep_ABC_trans_perm"/>
</dbReference>
<keyword evidence="2 7" id="KW-0813">Transport</keyword>
<comment type="similarity">
    <text evidence="7">Belongs to the binding-protein-dependent transport system permease family.</text>
</comment>
<dbReference type="InterPro" id="IPR035906">
    <property type="entry name" value="MetI-like_sf"/>
</dbReference>
<dbReference type="GO" id="GO:0005886">
    <property type="term" value="C:plasma membrane"/>
    <property type="evidence" value="ECO:0007669"/>
    <property type="project" value="UniProtKB-SubCell"/>
</dbReference>
<dbReference type="CDD" id="cd06261">
    <property type="entry name" value="TM_PBP2"/>
    <property type="match status" value="1"/>
</dbReference>
<dbReference type="PANTHER" id="PTHR32243">
    <property type="entry name" value="MALTOSE TRANSPORT SYSTEM PERMEASE-RELATED"/>
    <property type="match status" value="1"/>
</dbReference>
<proteinExistence type="inferred from homology"/>
<dbReference type="Pfam" id="PF00528">
    <property type="entry name" value="BPD_transp_1"/>
    <property type="match status" value="1"/>
</dbReference>
<keyword evidence="3" id="KW-1003">Cell membrane</keyword>
<dbReference type="GO" id="GO:0055085">
    <property type="term" value="P:transmembrane transport"/>
    <property type="evidence" value="ECO:0007669"/>
    <property type="project" value="InterPro"/>
</dbReference>
<evidence type="ECO:0000313" key="9">
    <source>
        <dbReference type="EMBL" id="TCL70881.1"/>
    </source>
</evidence>
<evidence type="ECO:0000256" key="5">
    <source>
        <dbReference type="ARBA" id="ARBA00022989"/>
    </source>
</evidence>
<comment type="subcellular location">
    <subcellularLocation>
        <location evidence="1 7">Cell membrane</location>
        <topology evidence="1 7">Multi-pass membrane protein</topology>
    </subcellularLocation>
</comment>
<gene>
    <name evidence="9" type="ORF">EDC14_100826</name>
</gene>
<evidence type="ECO:0000256" key="3">
    <source>
        <dbReference type="ARBA" id="ARBA00022475"/>
    </source>
</evidence>
<evidence type="ECO:0000256" key="2">
    <source>
        <dbReference type="ARBA" id="ARBA00022448"/>
    </source>
</evidence>
<evidence type="ECO:0000256" key="7">
    <source>
        <dbReference type="RuleBase" id="RU363032"/>
    </source>
</evidence>
<feature type="transmembrane region" description="Helical" evidence="7">
    <location>
        <begin position="9"/>
        <end position="32"/>
    </location>
</feature>
<evidence type="ECO:0000256" key="6">
    <source>
        <dbReference type="ARBA" id="ARBA00023136"/>
    </source>
</evidence>
<dbReference type="InterPro" id="IPR000515">
    <property type="entry name" value="MetI-like"/>
</dbReference>
<reference evidence="9 10" key="1">
    <citation type="submission" date="2019-03" db="EMBL/GenBank/DDBJ databases">
        <title>Genomic Encyclopedia of Type Strains, Phase IV (KMG-IV): sequencing the most valuable type-strain genomes for metagenomic binning, comparative biology and taxonomic classification.</title>
        <authorList>
            <person name="Goeker M."/>
        </authorList>
    </citation>
    <scope>NUCLEOTIDE SEQUENCE [LARGE SCALE GENOMIC DNA]</scope>
    <source>
        <strain evidence="9 10">LX-B</strain>
    </source>
</reference>
<keyword evidence="10" id="KW-1185">Reference proteome</keyword>
<dbReference type="SUPFAM" id="SSF161098">
    <property type="entry name" value="MetI-like"/>
    <property type="match status" value="1"/>
</dbReference>
<feature type="transmembrane region" description="Helical" evidence="7">
    <location>
        <begin position="71"/>
        <end position="93"/>
    </location>
</feature>
<keyword evidence="5 7" id="KW-1133">Transmembrane helix</keyword>
<feature type="domain" description="ABC transmembrane type-1" evidence="8">
    <location>
        <begin position="71"/>
        <end position="261"/>
    </location>
</feature>
<keyword evidence="4 7" id="KW-0812">Transmembrane</keyword>
<dbReference type="Gene3D" id="1.10.3720.10">
    <property type="entry name" value="MetI-like"/>
    <property type="match status" value="1"/>
</dbReference>
<feature type="transmembrane region" description="Helical" evidence="7">
    <location>
        <begin position="238"/>
        <end position="261"/>
    </location>
</feature>
<feature type="transmembrane region" description="Helical" evidence="7">
    <location>
        <begin position="183"/>
        <end position="205"/>
    </location>
</feature>
<feature type="transmembrane region" description="Helical" evidence="7">
    <location>
        <begin position="105"/>
        <end position="128"/>
    </location>
</feature>
<dbReference type="OrthoDB" id="27560at2"/>
<evidence type="ECO:0000256" key="4">
    <source>
        <dbReference type="ARBA" id="ARBA00022692"/>
    </source>
</evidence>
<comment type="caution">
    <text evidence="9">The sequence shown here is derived from an EMBL/GenBank/DDBJ whole genome shotgun (WGS) entry which is preliminary data.</text>
</comment>
<dbReference type="EMBL" id="SLUN01000008">
    <property type="protein sequence ID" value="TCL70881.1"/>
    <property type="molecule type" value="Genomic_DNA"/>
</dbReference>
<dbReference type="Proteomes" id="UP000295008">
    <property type="component" value="Unassembled WGS sequence"/>
</dbReference>
<dbReference type="AlphaFoldDB" id="A0A4R1RW38"/>
<accession>A0A4R1RW38</accession>
<sequence>MKTSFFKRAIFFVIPLAILLIFTLFPFVWTFLTSIKPQKELFTSTLHYLPLQPTLGNYVELFSHMKFVHNLANSLLVAIVTSICSLAVSLLAAYAFSRYNFPGKFAVMISFLLINMFPSVLLLIPLYSIMRQIGLLYTPWALIIAYSTFTIPFSVWLLTGYLNDLPISLEEAAMVDGCNRRQGFIRILLPLTVPGIIATGIYIFITAWNEFVFAVMFTNEGNRTLPVALQSFIGEFDIQWGLLSAGGIVTTLPILLMFMFVQKKLVEGLTAGAVKG</sequence>
<name>A0A4R1RW38_HYDET</name>
<organism evidence="9 10">
    <name type="scientific">Hydrogenispora ethanolica</name>
    <dbReference type="NCBI Taxonomy" id="1082276"/>
    <lineage>
        <taxon>Bacteria</taxon>
        <taxon>Bacillati</taxon>
        <taxon>Bacillota</taxon>
        <taxon>Hydrogenispora</taxon>
    </lineage>
</organism>
<dbReference type="RefSeq" id="WP_132013855.1">
    <property type="nucleotide sequence ID" value="NZ_SLUN01000008.1"/>
</dbReference>
<evidence type="ECO:0000256" key="1">
    <source>
        <dbReference type="ARBA" id="ARBA00004651"/>
    </source>
</evidence>
<keyword evidence="6 7" id="KW-0472">Membrane</keyword>
<feature type="transmembrane region" description="Helical" evidence="7">
    <location>
        <begin position="140"/>
        <end position="162"/>
    </location>
</feature>
<dbReference type="PROSITE" id="PS50928">
    <property type="entry name" value="ABC_TM1"/>
    <property type="match status" value="1"/>
</dbReference>
<evidence type="ECO:0000313" key="10">
    <source>
        <dbReference type="Proteomes" id="UP000295008"/>
    </source>
</evidence>
<evidence type="ECO:0000259" key="8">
    <source>
        <dbReference type="PROSITE" id="PS50928"/>
    </source>
</evidence>
<dbReference type="PANTHER" id="PTHR32243:SF18">
    <property type="entry name" value="INNER MEMBRANE ABC TRANSPORTER PERMEASE PROTEIN YCJP"/>
    <property type="match status" value="1"/>
</dbReference>
<protein>
    <submittedName>
        <fullName evidence="9">Carbohydrate ABC transporter membrane protein 2 (CUT1 family)</fullName>
    </submittedName>
</protein>